<keyword evidence="1" id="KW-0472">Membrane</keyword>
<gene>
    <name evidence="3" type="ORF">AWB69_06989</name>
</gene>
<feature type="transmembrane region" description="Helical" evidence="1">
    <location>
        <begin position="124"/>
        <end position="143"/>
    </location>
</feature>
<organism evidence="3 4">
    <name type="scientific">Caballeronia udeis</name>
    <dbReference type="NCBI Taxonomy" id="1232866"/>
    <lineage>
        <taxon>Bacteria</taxon>
        <taxon>Pseudomonadati</taxon>
        <taxon>Pseudomonadota</taxon>
        <taxon>Betaproteobacteria</taxon>
        <taxon>Burkholderiales</taxon>
        <taxon>Burkholderiaceae</taxon>
        <taxon>Caballeronia</taxon>
    </lineage>
</organism>
<evidence type="ECO:0000259" key="2">
    <source>
        <dbReference type="Pfam" id="PF01569"/>
    </source>
</evidence>
<name>A0A158J1C9_9BURK</name>
<dbReference type="InterPro" id="IPR000326">
    <property type="entry name" value="PAP2/HPO"/>
</dbReference>
<dbReference type="OrthoDB" id="9034806at2"/>
<dbReference type="Proteomes" id="UP000054683">
    <property type="component" value="Unassembled WGS sequence"/>
</dbReference>
<evidence type="ECO:0000256" key="1">
    <source>
        <dbReference type="SAM" id="Phobius"/>
    </source>
</evidence>
<proteinExistence type="predicted"/>
<dbReference type="Pfam" id="PF01569">
    <property type="entry name" value="PAP2"/>
    <property type="match status" value="1"/>
</dbReference>
<feature type="transmembrane region" description="Helical" evidence="1">
    <location>
        <begin position="7"/>
        <end position="27"/>
    </location>
</feature>
<accession>A0A158J1C9</accession>
<dbReference type="AlphaFoldDB" id="A0A158J1C9"/>
<reference evidence="3 4" key="1">
    <citation type="submission" date="2016-01" db="EMBL/GenBank/DDBJ databases">
        <authorList>
            <person name="Oliw E.H."/>
        </authorList>
    </citation>
    <scope>NUCLEOTIDE SEQUENCE [LARGE SCALE GENOMIC DNA]</scope>
    <source>
        <strain evidence="3">LMG 27134</strain>
    </source>
</reference>
<keyword evidence="1" id="KW-0812">Transmembrane</keyword>
<dbReference type="InterPro" id="IPR036938">
    <property type="entry name" value="PAP2/HPO_sf"/>
</dbReference>
<feature type="transmembrane region" description="Helical" evidence="1">
    <location>
        <begin position="149"/>
        <end position="167"/>
    </location>
</feature>
<keyword evidence="1" id="KW-1133">Transmembrane helix</keyword>
<dbReference type="EMBL" id="FCOK02000068">
    <property type="protein sequence ID" value="SAL62658.1"/>
    <property type="molecule type" value="Genomic_DNA"/>
</dbReference>
<sequence>MWTAISNVGDAALTLPVALTCAIWLRLSDKTLAVRWVMLLAAGMALVGITKILYAGCGVEISAIGFRVISGHTTLSTAVWTVAIALLWRSAGGSAWMGAMAGLLIGVLTAFARVFDYAHTVPEVIAGWLLGAVVAALFVHPLARSKVKLFRPIAAAAGLLLVTTVAYGHHAPIQAMIDNYSPGVCSRLWAGISALL</sequence>
<feature type="transmembrane region" description="Helical" evidence="1">
    <location>
        <begin position="94"/>
        <end position="112"/>
    </location>
</feature>
<dbReference type="RefSeq" id="WP_062091215.1">
    <property type="nucleotide sequence ID" value="NZ_FCOK02000068.1"/>
</dbReference>
<feature type="domain" description="Phosphatidic acid phosphatase type 2/haloperoxidase" evidence="2">
    <location>
        <begin position="69"/>
        <end position="140"/>
    </location>
</feature>
<feature type="transmembrane region" description="Helical" evidence="1">
    <location>
        <begin position="66"/>
        <end position="88"/>
    </location>
</feature>
<protein>
    <submittedName>
        <fullName evidence="3">PA-phosphatase-like phosphoesterase</fullName>
    </submittedName>
</protein>
<dbReference type="Gene3D" id="1.20.144.10">
    <property type="entry name" value="Phosphatidic acid phosphatase type 2/haloperoxidase"/>
    <property type="match status" value="1"/>
</dbReference>
<feature type="transmembrane region" description="Helical" evidence="1">
    <location>
        <begin position="33"/>
        <end position="54"/>
    </location>
</feature>
<dbReference type="SUPFAM" id="SSF48317">
    <property type="entry name" value="Acid phosphatase/Vanadium-dependent haloperoxidase"/>
    <property type="match status" value="1"/>
</dbReference>
<evidence type="ECO:0000313" key="4">
    <source>
        <dbReference type="Proteomes" id="UP000054683"/>
    </source>
</evidence>
<evidence type="ECO:0000313" key="3">
    <source>
        <dbReference type="EMBL" id="SAL62658.1"/>
    </source>
</evidence>